<name>A0ABY6V137_BIOOC</name>
<keyword evidence="3" id="KW-1185">Reference proteome</keyword>
<proteinExistence type="predicted"/>
<sequence>MSGFGSGVPEGTHGHHNSRLANAADPRIDSDRDHRAAPGNTTGLQSSGFESSGIQSSGLESSRHTTGIHEPAHHGVGTQEGAYDTGVNRGISGPASKTDGPHSSNLLNKADPRVDSDRDASKNLGLNPQRDATTDTVGGTQRTTGTTHGDTLGSSTHGRTTHGDTFGTTTHGTTGNTLGSTTHGTTGNTLGSTTHGRTTGAPEGTHGPHSSRAANAADPRVDSDRDHRAAHGKTTGTTGLGSSNVPNTRSSGPAPNTAGPHKSDLLNKLDPRVDSDLDGSKTVGGDKTHSH</sequence>
<gene>
    <name evidence="2" type="ORF">CLO192961_LOCUS472812</name>
</gene>
<dbReference type="EMBL" id="CABFNS010000989">
    <property type="protein sequence ID" value="VUC37459.1"/>
    <property type="molecule type" value="Genomic_DNA"/>
</dbReference>
<feature type="compositionally biased region" description="Basic and acidic residues" evidence="1">
    <location>
        <begin position="219"/>
        <end position="229"/>
    </location>
</feature>
<feature type="compositionally biased region" description="Basic and acidic residues" evidence="1">
    <location>
        <begin position="110"/>
        <end position="121"/>
    </location>
</feature>
<dbReference type="PANTHER" id="PTHR39606">
    <property type="entry name" value="SURFACE PROTEIN, PUTATIVE-RELATED"/>
    <property type="match status" value="1"/>
</dbReference>
<feature type="compositionally biased region" description="Polar residues" evidence="1">
    <location>
        <begin position="242"/>
        <end position="254"/>
    </location>
</feature>
<feature type="compositionally biased region" description="Low complexity" evidence="1">
    <location>
        <begin position="134"/>
        <end position="196"/>
    </location>
</feature>
<comment type="caution">
    <text evidence="2">The sequence shown here is derived from an EMBL/GenBank/DDBJ whole genome shotgun (WGS) entry which is preliminary data.</text>
</comment>
<accession>A0ABY6V137</accession>
<feature type="compositionally biased region" description="Low complexity" evidence="1">
    <location>
        <begin position="232"/>
        <end position="241"/>
    </location>
</feature>
<dbReference type="Proteomes" id="UP000766486">
    <property type="component" value="Unassembled WGS sequence"/>
</dbReference>
<reference evidence="2 3" key="1">
    <citation type="submission" date="2019-06" db="EMBL/GenBank/DDBJ databases">
        <authorList>
            <person name="Broberg M."/>
        </authorList>
    </citation>
    <scope>NUCLEOTIDE SEQUENCE [LARGE SCALE GENOMIC DNA]</scope>
</reference>
<dbReference type="PANTHER" id="PTHR39606:SF1">
    <property type="entry name" value="CELL SURFACE PROTEIN"/>
    <property type="match status" value="1"/>
</dbReference>
<protein>
    <submittedName>
        <fullName evidence="2">Uncharacterized protein</fullName>
    </submittedName>
</protein>
<evidence type="ECO:0000313" key="3">
    <source>
        <dbReference type="Proteomes" id="UP000766486"/>
    </source>
</evidence>
<organism evidence="2 3">
    <name type="scientific">Bionectria ochroleuca</name>
    <name type="common">Gliocladium roseum</name>
    <dbReference type="NCBI Taxonomy" id="29856"/>
    <lineage>
        <taxon>Eukaryota</taxon>
        <taxon>Fungi</taxon>
        <taxon>Dikarya</taxon>
        <taxon>Ascomycota</taxon>
        <taxon>Pezizomycotina</taxon>
        <taxon>Sordariomycetes</taxon>
        <taxon>Hypocreomycetidae</taxon>
        <taxon>Hypocreales</taxon>
        <taxon>Bionectriaceae</taxon>
        <taxon>Clonostachys</taxon>
    </lineage>
</organism>
<evidence type="ECO:0000256" key="1">
    <source>
        <dbReference type="SAM" id="MobiDB-lite"/>
    </source>
</evidence>
<feature type="compositionally biased region" description="Low complexity" evidence="1">
    <location>
        <begin position="46"/>
        <end position="60"/>
    </location>
</feature>
<feature type="region of interest" description="Disordered" evidence="1">
    <location>
        <begin position="1"/>
        <end position="291"/>
    </location>
</feature>
<feature type="compositionally biased region" description="Basic and acidic residues" evidence="1">
    <location>
        <begin position="26"/>
        <end position="36"/>
    </location>
</feature>
<evidence type="ECO:0000313" key="2">
    <source>
        <dbReference type="EMBL" id="VUC37459.1"/>
    </source>
</evidence>
<feature type="compositionally biased region" description="Basic and acidic residues" evidence="1">
    <location>
        <begin position="261"/>
        <end position="291"/>
    </location>
</feature>